<dbReference type="GO" id="GO:0030119">
    <property type="term" value="C:AP-type membrane coat adaptor complex"/>
    <property type="evidence" value="ECO:0007669"/>
    <property type="project" value="TreeGrafter"/>
</dbReference>
<keyword evidence="6" id="KW-0472">Membrane</keyword>
<dbReference type="Pfam" id="PF00928">
    <property type="entry name" value="Adap_comp_sub"/>
    <property type="match status" value="1"/>
</dbReference>
<evidence type="ECO:0000256" key="2">
    <source>
        <dbReference type="ARBA" id="ARBA00011174"/>
    </source>
</evidence>
<dbReference type="InterPro" id="IPR036168">
    <property type="entry name" value="AP2_Mu_C_sf"/>
</dbReference>
<keyword evidence="5" id="KW-0653">Protein transport</keyword>
<dbReference type="Ensembl" id="ENSEBUT00000017040.1">
    <property type="protein sequence ID" value="ENSEBUP00000016464.1"/>
    <property type="gene ID" value="ENSEBUG00000010337.1"/>
</dbReference>
<evidence type="ECO:0000313" key="11">
    <source>
        <dbReference type="Proteomes" id="UP000694388"/>
    </source>
</evidence>
<reference evidence="10" key="1">
    <citation type="submission" date="2025-05" db="UniProtKB">
        <authorList>
            <consortium name="Ensembl"/>
        </authorList>
    </citation>
    <scope>IDENTIFICATION</scope>
</reference>
<dbReference type="GO" id="GO:0015031">
    <property type="term" value="P:protein transport"/>
    <property type="evidence" value="ECO:0007669"/>
    <property type="project" value="UniProtKB-KW"/>
</dbReference>
<dbReference type="Ensembl" id="ENSEBUT00000017047.1">
    <property type="protein sequence ID" value="ENSEBUP00000016471.1"/>
    <property type="gene ID" value="ENSEBUG00000010337.1"/>
</dbReference>
<dbReference type="InterPro" id="IPR028565">
    <property type="entry name" value="MHD"/>
</dbReference>
<evidence type="ECO:0000259" key="9">
    <source>
        <dbReference type="PROSITE" id="PS51072"/>
    </source>
</evidence>
<evidence type="ECO:0000313" key="10">
    <source>
        <dbReference type="Ensembl" id="ENSEBUP00000016471.1"/>
    </source>
</evidence>
<dbReference type="GeneTree" id="ENSGT00390000006191"/>
<accession>A0A8C4QJR5</accession>
<protein>
    <recommendedName>
        <fullName evidence="3">AP-5 complex subunit mu-1</fullName>
    </recommendedName>
    <alternativeName>
        <fullName evidence="8">Adaptor-related protein complex 5 subunit mu-1</fullName>
    </alternativeName>
</protein>
<sequence>MSIRALWVVQRRTDGEPELKLSRRYPTVERRAKILLGPTYTPIPSKSQLLDSLRAGSSLGPLVTLRRGSWFLACLPLARSNSDNDAGVAKVQALALALGLANFLCSAEESSAGAQLSSLPAMLTAACPFGTPIDTDLCQLSLNRRNSIGSGTVNDRPTPAWRPFGSRGKAAASAVVTEWVRAVQYGRRDVPDAWEVYGCITSKCDLEGWPDVSLNATLPVTGVPLQDLFVHPCVRAVPESTLMATSLDIYGTGDSSDEAFAGPYRFQFIPPTGTFRLCIYTASCPIMPVLGLYRLDEEKGFTSRGRNGGGVSLLNLSLCLSLHESVRNAFEYCTVHIPFFNRGFINVKDCKVSTGNLDVQKEQALLVWNVGTHFPKSLQASLTGKVLTEGQTGHKAAVSSAPFCSGLNAYAKIIFKIQDYTLTGCTVDSYSIQAQPPAKIKVTTAKELISEEYIVWNCLGQAPVAFTPDFSSTV</sequence>
<evidence type="ECO:0000256" key="1">
    <source>
        <dbReference type="ARBA" id="ARBA00005324"/>
    </source>
</evidence>
<evidence type="ECO:0000256" key="8">
    <source>
        <dbReference type="ARBA" id="ARBA00030827"/>
    </source>
</evidence>
<evidence type="ECO:0000256" key="4">
    <source>
        <dbReference type="ARBA" id="ARBA00022448"/>
    </source>
</evidence>
<dbReference type="PROSITE" id="PS51072">
    <property type="entry name" value="MHD"/>
    <property type="match status" value="1"/>
</dbReference>
<evidence type="ECO:0000256" key="6">
    <source>
        <dbReference type="ARBA" id="ARBA00023136"/>
    </source>
</evidence>
<dbReference type="Proteomes" id="UP000694388">
    <property type="component" value="Unplaced"/>
</dbReference>
<evidence type="ECO:0000256" key="3">
    <source>
        <dbReference type="ARBA" id="ARBA00021851"/>
    </source>
</evidence>
<dbReference type="PANTHER" id="PTHR16082">
    <property type="entry name" value="AP-5 COMPLEX SUBUNIT MU-1"/>
    <property type="match status" value="1"/>
</dbReference>
<comment type="subcellular location">
    <subcellularLocation>
        <location evidence="7">Endomembrane system</location>
        <topology evidence="7">Peripheral membrane protein</topology>
        <orientation evidence="7">Cytoplasmic side</orientation>
    </subcellularLocation>
</comment>
<dbReference type="Gene3D" id="2.60.40.1170">
    <property type="entry name" value="Mu homology domain, subdomain B"/>
    <property type="match status" value="2"/>
</dbReference>
<dbReference type="GO" id="GO:0016197">
    <property type="term" value="P:endosomal transport"/>
    <property type="evidence" value="ECO:0007669"/>
    <property type="project" value="TreeGrafter"/>
</dbReference>
<keyword evidence="11" id="KW-1185">Reference proteome</keyword>
<evidence type="ECO:0000256" key="5">
    <source>
        <dbReference type="ARBA" id="ARBA00022927"/>
    </source>
</evidence>
<name>A0A8C4QJR5_EPTBU</name>
<keyword evidence="4" id="KW-0813">Transport</keyword>
<dbReference type="GO" id="GO:0005770">
    <property type="term" value="C:late endosome"/>
    <property type="evidence" value="ECO:0007669"/>
    <property type="project" value="TreeGrafter"/>
</dbReference>
<dbReference type="GO" id="GO:0005764">
    <property type="term" value="C:lysosome"/>
    <property type="evidence" value="ECO:0007669"/>
    <property type="project" value="TreeGrafter"/>
</dbReference>
<dbReference type="OMA" id="KEHPTDY"/>
<dbReference type="SUPFAM" id="SSF49447">
    <property type="entry name" value="Second domain of Mu2 adaptin subunit (ap50) of ap2 adaptor"/>
    <property type="match status" value="1"/>
</dbReference>
<dbReference type="InterPro" id="IPR039591">
    <property type="entry name" value="AP5M1"/>
</dbReference>
<proteinExistence type="inferred from homology"/>
<dbReference type="PANTHER" id="PTHR16082:SF2">
    <property type="entry name" value="AP-5 COMPLEX SUBUNIT MU-1"/>
    <property type="match status" value="1"/>
</dbReference>
<dbReference type="AlphaFoldDB" id="A0A8C4QJR5"/>
<dbReference type="GO" id="GO:0005829">
    <property type="term" value="C:cytosol"/>
    <property type="evidence" value="ECO:0007669"/>
    <property type="project" value="TreeGrafter"/>
</dbReference>
<dbReference type="CDD" id="cd09256">
    <property type="entry name" value="AP_MuD_MHD"/>
    <property type="match status" value="1"/>
</dbReference>
<feature type="domain" description="MHD" evidence="9">
    <location>
        <begin position="169"/>
        <end position="456"/>
    </location>
</feature>
<organism evidence="10 11">
    <name type="scientific">Eptatretus burgeri</name>
    <name type="common">Inshore hagfish</name>
    <dbReference type="NCBI Taxonomy" id="7764"/>
    <lineage>
        <taxon>Eukaryota</taxon>
        <taxon>Metazoa</taxon>
        <taxon>Chordata</taxon>
        <taxon>Craniata</taxon>
        <taxon>Vertebrata</taxon>
        <taxon>Cyclostomata</taxon>
        <taxon>Myxini</taxon>
        <taxon>Myxiniformes</taxon>
        <taxon>Myxinidae</taxon>
        <taxon>Eptatretinae</taxon>
        <taxon>Eptatretus</taxon>
    </lineage>
</organism>
<comment type="subunit">
    <text evidence="2">Probably part of the adaptor protein complex 5 (AP-5) a tetramer composed of AP5B1, AP5M1, AP5S1 and AP5Z1.</text>
</comment>
<evidence type="ECO:0000256" key="7">
    <source>
        <dbReference type="ARBA" id="ARBA00029433"/>
    </source>
</evidence>
<comment type="similarity">
    <text evidence="1">Belongs to the adaptor complexes medium subunit family.</text>
</comment>